<dbReference type="InterPro" id="IPR003439">
    <property type="entry name" value="ABC_transporter-like_ATP-bd"/>
</dbReference>
<keyword evidence="2" id="KW-1003">Cell membrane</keyword>
<evidence type="ECO:0000256" key="5">
    <source>
        <dbReference type="ARBA" id="ARBA00022840"/>
    </source>
</evidence>
<accession>A0A518N799</accession>
<dbReference type="OrthoDB" id="9802264at2"/>
<keyword evidence="1" id="KW-0813">Transport</keyword>
<evidence type="ECO:0000256" key="3">
    <source>
        <dbReference type="ARBA" id="ARBA00022519"/>
    </source>
</evidence>
<gene>
    <name evidence="9" type="ORF">FPZ22_01880</name>
</gene>
<evidence type="ECO:0000256" key="2">
    <source>
        <dbReference type="ARBA" id="ARBA00022475"/>
    </source>
</evidence>
<dbReference type="GO" id="GO:0015697">
    <property type="term" value="P:quaternary ammonium group transport"/>
    <property type="evidence" value="ECO:0007669"/>
    <property type="project" value="UniProtKB-ARBA"/>
</dbReference>
<evidence type="ECO:0000259" key="8">
    <source>
        <dbReference type="PROSITE" id="PS50893"/>
    </source>
</evidence>
<dbReference type="Proteomes" id="UP000316584">
    <property type="component" value="Chromosome"/>
</dbReference>
<evidence type="ECO:0000256" key="7">
    <source>
        <dbReference type="ARBA" id="ARBA00023136"/>
    </source>
</evidence>
<keyword evidence="3" id="KW-0997">Cell inner membrane</keyword>
<dbReference type="GO" id="GO:0043190">
    <property type="term" value="C:ATP-binding cassette (ABC) transporter complex"/>
    <property type="evidence" value="ECO:0007669"/>
    <property type="project" value="InterPro"/>
</dbReference>
<dbReference type="InterPro" id="IPR013611">
    <property type="entry name" value="Transp-assoc_OB_typ2"/>
</dbReference>
<dbReference type="InterPro" id="IPR050093">
    <property type="entry name" value="ABC_SmlMolc_Importer"/>
</dbReference>
<sequence>MLDIAGIRVGYPAPGGGTLVVVDDLSLTLAAGEIGCLLGASGCGKTTVLRAVAGFEPVLAGSIDVQGRRVAAAGLSLPPEKRSVGMMFQDYALFPHMDAADNVGFGLRGLAREARRARVAEMLDLVGLGARGGAYPHELSGGQQQRVALARALAPDPALLLLDEPFSNLDTDTRQQLAAELRALLKASGATVLMVTHDQAEAFTMADRIGVMDGGRILQWDCAEALYRRPVDRFVAGFIGRGTLVTAAAVGLGRGGDVLLRPHALRPDPLGPVEAELVALAFRGPGHVLGLRLGGGAVVEIDLDDADLPAVRGLAPGAPLRLRLADDALVAFD</sequence>
<dbReference type="PANTHER" id="PTHR42781">
    <property type="entry name" value="SPERMIDINE/PUTRESCINE IMPORT ATP-BINDING PROTEIN POTA"/>
    <property type="match status" value="1"/>
</dbReference>
<dbReference type="PROSITE" id="PS00211">
    <property type="entry name" value="ABC_TRANSPORTER_1"/>
    <property type="match status" value="1"/>
</dbReference>
<dbReference type="Pfam" id="PF00005">
    <property type="entry name" value="ABC_tran"/>
    <property type="match status" value="1"/>
</dbReference>
<dbReference type="PROSITE" id="PS50893">
    <property type="entry name" value="ABC_TRANSPORTER_2"/>
    <property type="match status" value="1"/>
</dbReference>
<dbReference type="AlphaFoldDB" id="A0A518N799"/>
<dbReference type="InterPro" id="IPR017871">
    <property type="entry name" value="ABC_transporter-like_CS"/>
</dbReference>
<dbReference type="Pfam" id="PF08402">
    <property type="entry name" value="TOBE_2"/>
    <property type="match status" value="1"/>
</dbReference>
<dbReference type="InterPro" id="IPR003593">
    <property type="entry name" value="AAA+_ATPase"/>
</dbReference>
<evidence type="ECO:0000313" key="9">
    <source>
        <dbReference type="EMBL" id="QDW67793.1"/>
    </source>
</evidence>
<evidence type="ECO:0000313" key="10">
    <source>
        <dbReference type="Proteomes" id="UP000316584"/>
    </source>
</evidence>
<dbReference type="GO" id="GO:0022857">
    <property type="term" value="F:transmembrane transporter activity"/>
    <property type="evidence" value="ECO:0007669"/>
    <property type="project" value="InterPro"/>
</dbReference>
<evidence type="ECO:0000256" key="4">
    <source>
        <dbReference type="ARBA" id="ARBA00022741"/>
    </source>
</evidence>
<keyword evidence="4" id="KW-0547">Nucleotide-binding</keyword>
<evidence type="ECO:0000256" key="1">
    <source>
        <dbReference type="ARBA" id="ARBA00022448"/>
    </source>
</evidence>
<keyword evidence="5 9" id="KW-0067">ATP-binding</keyword>
<dbReference type="KEGG" id="lug:FPZ22_01880"/>
<evidence type="ECO:0000256" key="6">
    <source>
        <dbReference type="ARBA" id="ARBA00022967"/>
    </source>
</evidence>
<keyword evidence="10" id="KW-1185">Reference proteome</keyword>
<dbReference type="SMART" id="SM00382">
    <property type="entry name" value="AAA"/>
    <property type="match status" value="1"/>
</dbReference>
<protein>
    <submittedName>
        <fullName evidence="9">ABC transporter ATP-binding protein</fullName>
    </submittedName>
</protein>
<dbReference type="GO" id="GO:0016887">
    <property type="term" value="F:ATP hydrolysis activity"/>
    <property type="evidence" value="ECO:0007669"/>
    <property type="project" value="InterPro"/>
</dbReference>
<organism evidence="9 10">
    <name type="scientific">Luteimonas granuli</name>
    <dbReference type="NCBI Taxonomy" id="1176533"/>
    <lineage>
        <taxon>Bacteria</taxon>
        <taxon>Pseudomonadati</taxon>
        <taxon>Pseudomonadota</taxon>
        <taxon>Gammaproteobacteria</taxon>
        <taxon>Lysobacterales</taxon>
        <taxon>Lysobacteraceae</taxon>
        <taxon>Luteimonas</taxon>
    </lineage>
</organism>
<keyword evidence="7" id="KW-0472">Membrane</keyword>
<dbReference type="EMBL" id="CP042218">
    <property type="protein sequence ID" value="QDW67793.1"/>
    <property type="molecule type" value="Genomic_DNA"/>
</dbReference>
<name>A0A518N799_9GAMM</name>
<proteinExistence type="predicted"/>
<dbReference type="InterPro" id="IPR027417">
    <property type="entry name" value="P-loop_NTPase"/>
</dbReference>
<dbReference type="Gene3D" id="3.40.50.300">
    <property type="entry name" value="P-loop containing nucleotide triphosphate hydrolases"/>
    <property type="match status" value="1"/>
</dbReference>
<feature type="domain" description="ABC transporter" evidence="8">
    <location>
        <begin position="2"/>
        <end position="239"/>
    </location>
</feature>
<dbReference type="GO" id="GO:0005524">
    <property type="term" value="F:ATP binding"/>
    <property type="evidence" value="ECO:0007669"/>
    <property type="project" value="UniProtKB-KW"/>
</dbReference>
<reference evidence="9 10" key="1">
    <citation type="submission" date="2019-07" db="EMBL/GenBank/DDBJ databases">
        <title>Full genome sequence of Luteimonas sp. Gr-4.</title>
        <authorList>
            <person name="Im W.-T."/>
        </authorList>
    </citation>
    <scope>NUCLEOTIDE SEQUENCE [LARGE SCALE GENOMIC DNA]</scope>
    <source>
        <strain evidence="9 10">Gr-4</strain>
    </source>
</reference>
<keyword evidence="6" id="KW-1278">Translocase</keyword>
<dbReference type="PANTHER" id="PTHR42781:SF5">
    <property type="entry name" value="PUTRESCINE TRANSPORT ATP-BINDING PROTEIN POTG"/>
    <property type="match status" value="1"/>
</dbReference>
<dbReference type="FunFam" id="3.40.50.300:FF:000425">
    <property type="entry name" value="Probable ABC transporter, ATP-binding subunit"/>
    <property type="match status" value="1"/>
</dbReference>
<dbReference type="SUPFAM" id="SSF52540">
    <property type="entry name" value="P-loop containing nucleoside triphosphate hydrolases"/>
    <property type="match status" value="1"/>
</dbReference>